<dbReference type="RefSeq" id="WP_066256930.1">
    <property type="nucleotide sequence ID" value="NZ_VSKL01000011.1"/>
</dbReference>
<comment type="caution">
    <text evidence="1">The sequence shown here is derived from an EMBL/GenBank/DDBJ whole genome shotgun (WGS) entry which is preliminary data.</text>
</comment>
<accession>A0A5D0QL83</accession>
<evidence type="ECO:0000313" key="2">
    <source>
        <dbReference type="Proteomes" id="UP000324358"/>
    </source>
</evidence>
<gene>
    <name evidence="1" type="ORF">ES675_16075</name>
</gene>
<keyword evidence="2" id="KW-1185">Reference proteome</keyword>
<proteinExistence type="predicted"/>
<sequence>MKTILRTIIFLISIVSFSQEKLIGKYCLTFGEGDATCIDFKDNNRFEYEVSGCLGVSYLGSGVYELIDSNLKLTFDKKEQILKSGIVIKENATESEKETEFKFEIKDENGFEIPIYIMRLSDSKYFRIDEITQNIKIAKNSSIEIYRISFPGYEVIDLKLDSKTDKEIQINLFPVQPLLISDKELNWELTDFSDNGFSVGHNPYGYKYRKIEK</sequence>
<name>A0A5D0QL83_9FLAO</name>
<dbReference type="AlphaFoldDB" id="A0A5D0QL83"/>
<protein>
    <submittedName>
        <fullName evidence="1">Uncharacterized protein</fullName>
    </submittedName>
</protein>
<organism evidence="1 2">
    <name type="scientific">Bizionia algoritergicola</name>
    <dbReference type="NCBI Taxonomy" id="291187"/>
    <lineage>
        <taxon>Bacteria</taxon>
        <taxon>Pseudomonadati</taxon>
        <taxon>Bacteroidota</taxon>
        <taxon>Flavobacteriia</taxon>
        <taxon>Flavobacteriales</taxon>
        <taxon>Flavobacteriaceae</taxon>
        <taxon>Bizionia</taxon>
    </lineage>
</organism>
<evidence type="ECO:0000313" key="1">
    <source>
        <dbReference type="EMBL" id="TYB69529.1"/>
    </source>
</evidence>
<dbReference type="OrthoDB" id="1438957at2"/>
<dbReference type="Proteomes" id="UP000324358">
    <property type="component" value="Unassembled WGS sequence"/>
</dbReference>
<reference evidence="1 2" key="1">
    <citation type="submission" date="2019-08" db="EMBL/GenBank/DDBJ databases">
        <title>Genomes of Antarctic Bizionia species.</title>
        <authorList>
            <person name="Bowman J.P."/>
        </authorList>
    </citation>
    <scope>NUCLEOTIDE SEQUENCE [LARGE SCALE GENOMIC DNA]</scope>
    <source>
        <strain evidence="1 2">APA-1</strain>
    </source>
</reference>
<dbReference type="EMBL" id="VSKL01000011">
    <property type="protein sequence ID" value="TYB69529.1"/>
    <property type="molecule type" value="Genomic_DNA"/>
</dbReference>